<dbReference type="AlphaFoldDB" id="A0A8T2SE57"/>
<comment type="caution">
    <text evidence="1">The sequence shown here is derived from an EMBL/GenBank/DDBJ whole genome shotgun (WGS) entry which is preliminary data.</text>
</comment>
<dbReference type="EMBL" id="CM035426">
    <property type="protein sequence ID" value="KAH7315707.1"/>
    <property type="molecule type" value="Genomic_DNA"/>
</dbReference>
<keyword evidence="2" id="KW-1185">Reference proteome</keyword>
<sequence>MTCCGFCSLVAQTPPPQVRSSGISHISMDIYSQDASPKACTKYLFLETLQHLFLYRSDIYLQLTEGELSIPESETLQGRRH</sequence>
<reference evidence="1" key="1">
    <citation type="submission" date="2021-08" db="EMBL/GenBank/DDBJ databases">
        <title>WGS assembly of Ceratopteris richardii.</title>
        <authorList>
            <person name="Marchant D.B."/>
            <person name="Chen G."/>
            <person name="Jenkins J."/>
            <person name="Shu S."/>
            <person name="Leebens-Mack J."/>
            <person name="Grimwood J."/>
            <person name="Schmutz J."/>
            <person name="Soltis P."/>
            <person name="Soltis D."/>
            <person name="Chen Z.-H."/>
        </authorList>
    </citation>
    <scope>NUCLEOTIDE SEQUENCE</scope>
    <source>
        <strain evidence="1">Whitten #5841</strain>
        <tissue evidence="1">Leaf</tissue>
    </source>
</reference>
<proteinExistence type="predicted"/>
<dbReference type="Proteomes" id="UP000825935">
    <property type="component" value="Chromosome 21"/>
</dbReference>
<organism evidence="1 2">
    <name type="scientific">Ceratopteris richardii</name>
    <name type="common">Triangle waterfern</name>
    <dbReference type="NCBI Taxonomy" id="49495"/>
    <lineage>
        <taxon>Eukaryota</taxon>
        <taxon>Viridiplantae</taxon>
        <taxon>Streptophyta</taxon>
        <taxon>Embryophyta</taxon>
        <taxon>Tracheophyta</taxon>
        <taxon>Polypodiopsida</taxon>
        <taxon>Polypodiidae</taxon>
        <taxon>Polypodiales</taxon>
        <taxon>Pteridineae</taxon>
        <taxon>Pteridaceae</taxon>
        <taxon>Parkerioideae</taxon>
        <taxon>Ceratopteris</taxon>
    </lineage>
</organism>
<name>A0A8T2SE57_CERRI</name>
<accession>A0A8T2SE57</accession>
<evidence type="ECO:0000313" key="2">
    <source>
        <dbReference type="Proteomes" id="UP000825935"/>
    </source>
</evidence>
<protein>
    <submittedName>
        <fullName evidence="1">Uncharacterized protein</fullName>
    </submittedName>
</protein>
<gene>
    <name evidence="1" type="ORF">KP509_21G061800</name>
</gene>
<evidence type="ECO:0000313" key="1">
    <source>
        <dbReference type="EMBL" id="KAH7315707.1"/>
    </source>
</evidence>